<feature type="compositionally biased region" description="Low complexity" evidence="1">
    <location>
        <begin position="67"/>
        <end position="92"/>
    </location>
</feature>
<protein>
    <submittedName>
        <fullName evidence="2">Uncharacterized protein</fullName>
    </submittedName>
</protein>
<dbReference type="AlphaFoldDB" id="A0A7S0I1I7"/>
<name>A0A7S0I1I7_9CRYP</name>
<proteinExistence type="predicted"/>
<gene>
    <name evidence="2" type="ORF">HPHI1048_LOCUS23559</name>
</gene>
<feature type="region of interest" description="Disordered" evidence="1">
    <location>
        <begin position="60"/>
        <end position="99"/>
    </location>
</feature>
<sequence>MGAETSKQESKTRVDALGCVDCFSNNHMKSRISASSSLLARSPISRSVYSMNHDELRFSDGLSNRESQNSQGPPSSQNPQTSRSDFSGSVSSDTHTRSRLWEQSATKIAYKDLRNEPAVDSEATDALLKDMGWSIIIVQDAKGIGSYPFQRLYTAPDGTCFQSRENALTYLGIPFEGNRESFVRWEV</sequence>
<organism evidence="2">
    <name type="scientific">Hanusia phi</name>
    <dbReference type="NCBI Taxonomy" id="3032"/>
    <lineage>
        <taxon>Eukaryota</taxon>
        <taxon>Cryptophyceae</taxon>
        <taxon>Pyrenomonadales</taxon>
        <taxon>Geminigeraceae</taxon>
        <taxon>Hanusia</taxon>
    </lineage>
</organism>
<accession>A0A7S0I1I7</accession>
<reference evidence="2" key="1">
    <citation type="submission" date="2021-01" db="EMBL/GenBank/DDBJ databases">
        <authorList>
            <person name="Corre E."/>
            <person name="Pelletier E."/>
            <person name="Niang G."/>
            <person name="Scheremetjew M."/>
            <person name="Finn R."/>
            <person name="Kale V."/>
            <person name="Holt S."/>
            <person name="Cochrane G."/>
            <person name="Meng A."/>
            <person name="Brown T."/>
            <person name="Cohen L."/>
        </authorList>
    </citation>
    <scope>NUCLEOTIDE SEQUENCE</scope>
    <source>
        <strain evidence="2">CCMP325</strain>
    </source>
</reference>
<dbReference type="EMBL" id="HBEO01034761">
    <property type="protein sequence ID" value="CAD8508242.1"/>
    <property type="molecule type" value="Transcribed_RNA"/>
</dbReference>
<evidence type="ECO:0000256" key="1">
    <source>
        <dbReference type="SAM" id="MobiDB-lite"/>
    </source>
</evidence>
<evidence type="ECO:0000313" key="2">
    <source>
        <dbReference type="EMBL" id="CAD8508242.1"/>
    </source>
</evidence>